<dbReference type="OMA" id="DSVHYSF"/>
<organism evidence="4 5">
    <name type="scientific">Auricularia subglabra (strain TFB-10046 / SS5)</name>
    <name type="common">White-rot fungus</name>
    <name type="synonym">Auricularia delicata (strain TFB10046)</name>
    <dbReference type="NCBI Taxonomy" id="717982"/>
    <lineage>
        <taxon>Eukaryota</taxon>
        <taxon>Fungi</taxon>
        <taxon>Dikarya</taxon>
        <taxon>Basidiomycota</taxon>
        <taxon>Agaricomycotina</taxon>
        <taxon>Agaricomycetes</taxon>
        <taxon>Auriculariales</taxon>
        <taxon>Auriculariaceae</taxon>
        <taxon>Auricularia</taxon>
    </lineage>
</organism>
<keyword evidence="3" id="KW-1133">Transmembrane helix</keyword>
<evidence type="ECO:0000256" key="1">
    <source>
        <dbReference type="ARBA" id="ARBA00004685"/>
    </source>
</evidence>
<dbReference type="InParanoid" id="J0D9M5"/>
<name>J0D9M5_AURST</name>
<protein>
    <submittedName>
        <fullName evidence="4">Uncharacterized protein</fullName>
    </submittedName>
</protein>
<evidence type="ECO:0000256" key="2">
    <source>
        <dbReference type="ARBA" id="ARBA00035112"/>
    </source>
</evidence>
<dbReference type="Pfam" id="PF11807">
    <property type="entry name" value="UstYa"/>
    <property type="match status" value="1"/>
</dbReference>
<accession>J0D9M5</accession>
<dbReference type="Proteomes" id="UP000006514">
    <property type="component" value="Unassembled WGS sequence"/>
</dbReference>
<sequence>MVRTQVALAGACAFVSIINVLVLSRLLARFSVPSLVSRHGYSYTGLDFPIYLIPPQELPHVALEVEETVHNGIGAAAMSDWEGTVTGVFGWYKLGPSHHEYSSTMYHERHCLRMLHRALTPEAVGEKVTNGHAQHCLNYIRQMTLCHPDLTLEPPDVLSRHWDIDRTRGSTHVCRDWSLALRRGNELQTEWHRFIGQQWEAGDIN</sequence>
<dbReference type="OrthoDB" id="3687641at2759"/>
<dbReference type="KEGG" id="adl:AURDEDRAFT_108556"/>
<evidence type="ECO:0000313" key="4">
    <source>
        <dbReference type="EMBL" id="EJD36501.1"/>
    </source>
</evidence>
<proteinExistence type="inferred from homology"/>
<evidence type="ECO:0000256" key="3">
    <source>
        <dbReference type="SAM" id="Phobius"/>
    </source>
</evidence>
<feature type="transmembrane region" description="Helical" evidence="3">
    <location>
        <begin position="6"/>
        <end position="28"/>
    </location>
</feature>
<dbReference type="AlphaFoldDB" id="J0D9M5"/>
<comment type="similarity">
    <text evidence="2">Belongs to the ustYa family.</text>
</comment>
<dbReference type="EMBL" id="JH687860">
    <property type="protein sequence ID" value="EJD36501.1"/>
    <property type="molecule type" value="Genomic_DNA"/>
</dbReference>
<dbReference type="InterPro" id="IPR021765">
    <property type="entry name" value="UstYa-like"/>
</dbReference>
<gene>
    <name evidence="4" type="ORF">AURDEDRAFT_108556</name>
</gene>
<keyword evidence="5" id="KW-1185">Reference proteome</keyword>
<keyword evidence="3" id="KW-0472">Membrane</keyword>
<evidence type="ECO:0000313" key="5">
    <source>
        <dbReference type="Proteomes" id="UP000006514"/>
    </source>
</evidence>
<comment type="pathway">
    <text evidence="1">Mycotoxin biosynthesis.</text>
</comment>
<reference evidence="5" key="1">
    <citation type="journal article" date="2012" name="Science">
        <title>The Paleozoic origin of enzymatic lignin decomposition reconstructed from 31 fungal genomes.</title>
        <authorList>
            <person name="Floudas D."/>
            <person name="Binder M."/>
            <person name="Riley R."/>
            <person name="Barry K."/>
            <person name="Blanchette R.A."/>
            <person name="Henrissat B."/>
            <person name="Martinez A.T."/>
            <person name="Otillar R."/>
            <person name="Spatafora J.W."/>
            <person name="Yadav J.S."/>
            <person name="Aerts A."/>
            <person name="Benoit I."/>
            <person name="Boyd A."/>
            <person name="Carlson A."/>
            <person name="Copeland A."/>
            <person name="Coutinho P.M."/>
            <person name="de Vries R.P."/>
            <person name="Ferreira P."/>
            <person name="Findley K."/>
            <person name="Foster B."/>
            <person name="Gaskell J."/>
            <person name="Glotzer D."/>
            <person name="Gorecki P."/>
            <person name="Heitman J."/>
            <person name="Hesse C."/>
            <person name="Hori C."/>
            <person name="Igarashi K."/>
            <person name="Jurgens J.A."/>
            <person name="Kallen N."/>
            <person name="Kersten P."/>
            <person name="Kohler A."/>
            <person name="Kuees U."/>
            <person name="Kumar T.K.A."/>
            <person name="Kuo A."/>
            <person name="LaButti K."/>
            <person name="Larrondo L.F."/>
            <person name="Lindquist E."/>
            <person name="Ling A."/>
            <person name="Lombard V."/>
            <person name="Lucas S."/>
            <person name="Lundell T."/>
            <person name="Martin R."/>
            <person name="McLaughlin D.J."/>
            <person name="Morgenstern I."/>
            <person name="Morin E."/>
            <person name="Murat C."/>
            <person name="Nagy L.G."/>
            <person name="Nolan M."/>
            <person name="Ohm R.A."/>
            <person name="Patyshakuliyeva A."/>
            <person name="Rokas A."/>
            <person name="Ruiz-Duenas F.J."/>
            <person name="Sabat G."/>
            <person name="Salamov A."/>
            <person name="Samejima M."/>
            <person name="Schmutz J."/>
            <person name="Slot J.C."/>
            <person name="St John F."/>
            <person name="Stenlid J."/>
            <person name="Sun H."/>
            <person name="Sun S."/>
            <person name="Syed K."/>
            <person name="Tsang A."/>
            <person name="Wiebenga A."/>
            <person name="Young D."/>
            <person name="Pisabarro A."/>
            <person name="Eastwood D.C."/>
            <person name="Martin F."/>
            <person name="Cullen D."/>
            <person name="Grigoriev I.V."/>
            <person name="Hibbett D.S."/>
        </authorList>
    </citation>
    <scope>NUCLEOTIDE SEQUENCE [LARGE SCALE GENOMIC DNA]</scope>
    <source>
        <strain evidence="5">TFB10046</strain>
    </source>
</reference>
<dbReference type="PANTHER" id="PTHR33365">
    <property type="entry name" value="YALI0B05434P"/>
    <property type="match status" value="1"/>
</dbReference>
<keyword evidence="3" id="KW-0812">Transmembrane</keyword>
<dbReference type="GO" id="GO:0043386">
    <property type="term" value="P:mycotoxin biosynthetic process"/>
    <property type="evidence" value="ECO:0007669"/>
    <property type="project" value="InterPro"/>
</dbReference>
<dbReference type="PANTHER" id="PTHR33365:SF4">
    <property type="entry name" value="CYCLOCHLOROTINE BIOSYNTHESIS PROTEIN O"/>
    <property type="match status" value="1"/>
</dbReference>